<dbReference type="GO" id="GO:0016829">
    <property type="term" value="F:lyase activity"/>
    <property type="evidence" value="ECO:0007669"/>
    <property type="project" value="UniProtKB-KW"/>
</dbReference>
<dbReference type="Pfam" id="PF00266">
    <property type="entry name" value="Aminotran_5"/>
    <property type="match status" value="1"/>
</dbReference>
<accession>A0A7W8DHE6</accession>
<dbReference type="AlphaFoldDB" id="A0A7W8DHE6"/>
<organism evidence="3 4">
    <name type="scientific">Desulfurispira natronophila</name>
    <dbReference type="NCBI Taxonomy" id="682562"/>
    <lineage>
        <taxon>Bacteria</taxon>
        <taxon>Pseudomonadati</taxon>
        <taxon>Chrysiogenota</taxon>
        <taxon>Chrysiogenia</taxon>
        <taxon>Chrysiogenales</taxon>
        <taxon>Chrysiogenaceae</taxon>
        <taxon>Desulfurispira</taxon>
    </lineage>
</organism>
<keyword evidence="4" id="KW-1185">Reference proteome</keyword>
<dbReference type="InterPro" id="IPR015424">
    <property type="entry name" value="PyrdxlP-dep_Trfase"/>
</dbReference>
<dbReference type="InterPro" id="IPR000192">
    <property type="entry name" value="Aminotrans_V_dom"/>
</dbReference>
<reference evidence="3 4" key="1">
    <citation type="submission" date="2020-08" db="EMBL/GenBank/DDBJ databases">
        <title>Genomic Encyclopedia of Type Strains, Phase IV (KMG-IV): sequencing the most valuable type-strain genomes for metagenomic binning, comparative biology and taxonomic classification.</title>
        <authorList>
            <person name="Goeker M."/>
        </authorList>
    </citation>
    <scope>NUCLEOTIDE SEQUENCE [LARGE SCALE GENOMIC DNA]</scope>
    <source>
        <strain evidence="3 4">DSM 22071</strain>
    </source>
</reference>
<evidence type="ECO:0000259" key="2">
    <source>
        <dbReference type="Pfam" id="PF00266"/>
    </source>
</evidence>
<feature type="domain" description="Aminotransferase class V" evidence="2">
    <location>
        <begin position="138"/>
        <end position="427"/>
    </location>
</feature>
<evidence type="ECO:0000313" key="3">
    <source>
        <dbReference type="EMBL" id="MBB5022218.1"/>
    </source>
</evidence>
<sequence>MMAQPNPFRPLLQSEHPLQELRQNTIKDPAIHYFDFTATGLAYGPIEERIGELLYQYANTHSKIARNAALTTSRYDVARSRLKDFLGLDNDFWLIPCGYGSTSAMKRLQELLGLYIPPATMRRFEITVDREQLPVVFIGPQEHHSNEVSLREAQCEVVRVPLGQDGIIDLDWMARELSRYPGRQVIGSFSMASNVSGDLLPWDEVSHLIRKYDGLMCLDMAASSPYMNVDRNLFDAAFFSPHKLLGGPGSCGLLAVRKSLVDHQLPPTFAGGGTVSYVSRRSHIFARSIEQREDAGTPGILQLLRASYAYQLRNEVGFEFIAQRKANLSEVFREGLRSIPGVEIYGPTHRENPLGIFAFNFDEVSPYSLCEHLSEHYQIETRPGCSCAGPYGHDLLNMEDDEELAKKPAWLRISIHYTQSLAEVEYLLKALQSAVGTLRGRSDQIWESC</sequence>
<dbReference type="RefSeq" id="WP_183732337.1">
    <property type="nucleotide sequence ID" value="NZ_JACHID010000009.1"/>
</dbReference>
<keyword evidence="1" id="KW-0663">Pyridoxal phosphate</keyword>
<dbReference type="InterPro" id="IPR015422">
    <property type="entry name" value="PyrdxlP-dep_Trfase_small"/>
</dbReference>
<dbReference type="PANTHER" id="PTHR43586">
    <property type="entry name" value="CYSTEINE DESULFURASE"/>
    <property type="match status" value="1"/>
</dbReference>
<protein>
    <submittedName>
        <fullName evidence="3">Selenocysteine lyase/cysteine desulfurase</fullName>
    </submittedName>
</protein>
<dbReference type="InterPro" id="IPR015421">
    <property type="entry name" value="PyrdxlP-dep_Trfase_major"/>
</dbReference>
<evidence type="ECO:0000313" key="4">
    <source>
        <dbReference type="Proteomes" id="UP000528322"/>
    </source>
</evidence>
<comment type="caution">
    <text evidence="3">The sequence shown here is derived from an EMBL/GenBank/DDBJ whole genome shotgun (WGS) entry which is preliminary data.</text>
</comment>
<gene>
    <name evidence="3" type="ORF">HNR37_001550</name>
</gene>
<dbReference type="SUPFAM" id="SSF53383">
    <property type="entry name" value="PLP-dependent transferases"/>
    <property type="match status" value="1"/>
</dbReference>
<dbReference type="PANTHER" id="PTHR43586:SF8">
    <property type="entry name" value="CYSTEINE DESULFURASE 1, CHLOROPLASTIC"/>
    <property type="match status" value="1"/>
</dbReference>
<proteinExistence type="predicted"/>
<dbReference type="Gene3D" id="3.90.1150.10">
    <property type="entry name" value="Aspartate Aminotransferase, domain 1"/>
    <property type="match status" value="1"/>
</dbReference>
<keyword evidence="3" id="KW-0456">Lyase</keyword>
<dbReference type="EMBL" id="JACHID010000009">
    <property type="protein sequence ID" value="MBB5022218.1"/>
    <property type="molecule type" value="Genomic_DNA"/>
</dbReference>
<dbReference type="Gene3D" id="3.40.640.10">
    <property type="entry name" value="Type I PLP-dependent aspartate aminotransferase-like (Major domain)"/>
    <property type="match status" value="1"/>
</dbReference>
<evidence type="ECO:0000256" key="1">
    <source>
        <dbReference type="ARBA" id="ARBA00022898"/>
    </source>
</evidence>
<dbReference type="Proteomes" id="UP000528322">
    <property type="component" value="Unassembled WGS sequence"/>
</dbReference>
<name>A0A7W8DHE6_9BACT</name>